<evidence type="ECO:0000313" key="3">
    <source>
        <dbReference type="Proteomes" id="UP000028523"/>
    </source>
</evidence>
<dbReference type="EMBL" id="AWQU01000019">
    <property type="protein sequence ID" value="KFB08012.1"/>
    <property type="molecule type" value="Genomic_DNA"/>
</dbReference>
<dbReference type="GO" id="GO:0016020">
    <property type="term" value="C:membrane"/>
    <property type="evidence" value="ECO:0007669"/>
    <property type="project" value="InterPro"/>
</dbReference>
<evidence type="ECO:0000313" key="2">
    <source>
        <dbReference type="EMBL" id="KFB08012.1"/>
    </source>
</evidence>
<accession>A0A084U4X6</accession>
<sequence>MKNKKTKLIRLLTIGGAVMAMGAVPIVMTACAKKTNSNNDSLSTFVPQLNTSNIKVHGDLKELVDGNVDEILSNLVSKNNVLKTIVTNADEYNGGDLTNITANVEVKKSENGESNWGTQEYSSWKSGTTPIYYSINLDNITVKNKNELYTKLTENNQLNKIFEASGVSVSNKTLSIVTDTDVSLEGDLLHVNVEVKEDAKSTMKYDLRIPASDINYTPDIKSVTFEGENVKTTVVEGSKTKITFDAGIDSTVSNQLLNTIDFKSEVNSDDQITTQKILDKLNFTMTQSDPEKIIKSSAQKTLLTNNSLDIQDAVTENLNSEKIGEALGVFNTEFKSVSITKAHETYDGQYKLTAIGSPKDGHTWIDGTTEEKSFEFNGIRTTYQGSTWNNVTAVSKGISEFDIGKKADKSSFDAYFANKTNQDNFAIMIYEMLYSAEDNSGMKNVHVVYLSSTWTSETNSVVRVGFRTNEGYSWVSGKEDNKSEFNVKINSFKAY</sequence>
<dbReference type="AlphaFoldDB" id="A0A084U4X6"/>
<dbReference type="RefSeq" id="WP_036451110.1">
    <property type="nucleotide sequence ID" value="NZ_AWQU01000019.1"/>
</dbReference>
<name>A0A084U4X6_MALIO</name>
<keyword evidence="1" id="KW-0732">Signal</keyword>
<evidence type="ECO:0000256" key="1">
    <source>
        <dbReference type="SAM" id="SignalP"/>
    </source>
</evidence>
<gene>
    <name evidence="2" type="ORF">P271_879</name>
</gene>
<comment type="caution">
    <text evidence="2">The sequence shown here is derived from an EMBL/GenBank/DDBJ whole genome shotgun (WGS) entry which is preliminary data.</text>
</comment>
<dbReference type="Proteomes" id="UP000028523">
    <property type="component" value="Unassembled WGS sequence"/>
</dbReference>
<dbReference type="PROSITE" id="PS51257">
    <property type="entry name" value="PROKAR_LIPOPROTEIN"/>
    <property type="match status" value="1"/>
</dbReference>
<dbReference type="InterPro" id="IPR011653">
    <property type="entry name" value="Lipoprotein_p35"/>
</dbReference>
<dbReference type="Pfam" id="PF07668">
    <property type="entry name" value="MpPF1"/>
    <property type="match status" value="1"/>
</dbReference>
<keyword evidence="3" id="KW-1185">Reference proteome</keyword>
<feature type="chain" id="PRO_5001783115" evidence="1">
    <location>
        <begin position="23"/>
        <end position="495"/>
    </location>
</feature>
<protein>
    <submittedName>
        <fullName evidence="2">p35 lipoprotein family protein</fullName>
    </submittedName>
</protein>
<feature type="signal peptide" evidence="1">
    <location>
        <begin position="1"/>
        <end position="22"/>
    </location>
</feature>
<reference evidence="2 3" key="1">
    <citation type="journal article" date="2014" name="PLoS ONE">
        <title>Reduction of Hydrogen Peroxide Accumulation and Toxicity by a Catalase from Mycoplasma iowae.</title>
        <authorList>
            <person name="Pritchard R.E."/>
            <person name="Prassinos A.J."/>
            <person name="Osborne J.D."/>
            <person name="Raviv Z."/>
            <person name="Balish M.F."/>
        </authorList>
    </citation>
    <scope>NUCLEOTIDE SEQUENCE [LARGE SCALE GENOMIC DNA]</scope>
    <source>
        <strain evidence="2 3">DK-CPA</strain>
    </source>
</reference>
<keyword evidence="2" id="KW-0449">Lipoprotein</keyword>
<organism evidence="2 3">
    <name type="scientific">Malacoplasma iowae DK-CPA</name>
    <dbReference type="NCBI Taxonomy" id="1394179"/>
    <lineage>
        <taxon>Bacteria</taxon>
        <taxon>Bacillati</taxon>
        <taxon>Mycoplasmatota</taxon>
        <taxon>Mycoplasmoidales</taxon>
        <taxon>Mycoplasmoidaceae</taxon>
        <taxon>Malacoplasma</taxon>
    </lineage>
</organism>
<proteinExistence type="predicted"/>